<dbReference type="AlphaFoldDB" id="A0AAX2DL56"/>
<proteinExistence type="predicted"/>
<feature type="signal peptide" evidence="1">
    <location>
        <begin position="1"/>
        <end position="33"/>
    </location>
</feature>
<dbReference type="EMBL" id="FNMX01000001">
    <property type="protein sequence ID" value="SDW06484.1"/>
    <property type="molecule type" value="Genomic_DNA"/>
</dbReference>
<reference evidence="2 3" key="1">
    <citation type="submission" date="2016-10" db="EMBL/GenBank/DDBJ databases">
        <authorList>
            <person name="Varghese N."/>
            <person name="Submissions S."/>
        </authorList>
    </citation>
    <scope>NUCLEOTIDE SEQUENCE [LARGE SCALE GENOMIC DNA]</scope>
    <source>
        <strain evidence="2 3">ATCC 49954</strain>
    </source>
</reference>
<evidence type="ECO:0000256" key="1">
    <source>
        <dbReference type="SAM" id="SignalP"/>
    </source>
</evidence>
<feature type="chain" id="PRO_5043376562" evidence="1">
    <location>
        <begin position="34"/>
        <end position="257"/>
    </location>
</feature>
<organism evidence="2 3">
    <name type="scientific">Listeria ivanovii</name>
    <dbReference type="NCBI Taxonomy" id="1638"/>
    <lineage>
        <taxon>Bacteria</taxon>
        <taxon>Bacillati</taxon>
        <taxon>Bacillota</taxon>
        <taxon>Bacilli</taxon>
        <taxon>Bacillales</taxon>
        <taxon>Listeriaceae</taxon>
        <taxon>Listeria</taxon>
    </lineage>
</organism>
<protein>
    <submittedName>
        <fullName evidence="2">Uncharacterized protein</fullName>
    </submittedName>
</protein>
<evidence type="ECO:0000313" key="2">
    <source>
        <dbReference type="EMBL" id="SDW06484.1"/>
    </source>
</evidence>
<name>A0AAX2DL56_LISIV</name>
<accession>A0AAX2DL56</accession>
<sequence length="257" mass="28388">MKKQRKSNVLKGILGGMIILAPLTTTFSNVATATEMESPEEKVKITNETVKGNTESFTLEMEETDIDFDYTQNDDSFVLKTETTEGEKHTFTYEEGSDYAIMDGEKIDMHIENYVDLNQDNLLMANASPWTPKYLSTANISISKQVKTLSNLVTIISGVIAGAGITGIKIAMATISTKVGNWASVVGLTSYGAGKLFTGKIVYKQYRTSGLVPTKYGSKKLYAFRNQDLRSTGTIAGKKMNIQMKNVGDWFFNSKPY</sequence>
<keyword evidence="1" id="KW-0732">Signal</keyword>
<evidence type="ECO:0000313" key="3">
    <source>
        <dbReference type="Proteomes" id="UP000183610"/>
    </source>
</evidence>
<dbReference type="Proteomes" id="UP000183610">
    <property type="component" value="Unassembled WGS sequence"/>
</dbReference>
<comment type="caution">
    <text evidence="2">The sequence shown here is derived from an EMBL/GenBank/DDBJ whole genome shotgun (WGS) entry which is preliminary data.</text>
</comment>
<gene>
    <name evidence="2" type="ORF">SAMN05421782_101270</name>
</gene>
<dbReference type="RefSeq" id="WP_003718168.1">
    <property type="nucleotide sequence ID" value="NZ_FNMX01000001.1"/>
</dbReference>